<dbReference type="InterPro" id="IPR001041">
    <property type="entry name" value="2Fe-2S_ferredoxin-type"/>
</dbReference>
<dbReference type="EMBL" id="SOJK01000291">
    <property type="protein sequence ID" value="TET43096.1"/>
    <property type="molecule type" value="Genomic_DNA"/>
</dbReference>
<protein>
    <recommendedName>
        <fullName evidence="9">2Fe-2S iron-sulfur cluster binding domain-containing protein</fullName>
    </recommendedName>
</protein>
<comment type="caution">
    <text evidence="7">The sequence shown here is derived from an EMBL/GenBank/DDBJ whole genome shotgun (WGS) entry which is preliminary data.</text>
</comment>
<dbReference type="PROSITE" id="PS51379">
    <property type="entry name" value="4FE4S_FER_2"/>
    <property type="match status" value="2"/>
</dbReference>
<dbReference type="GO" id="GO:0046872">
    <property type="term" value="F:metal ion binding"/>
    <property type="evidence" value="ECO:0007669"/>
    <property type="project" value="UniProtKB-KW"/>
</dbReference>
<keyword evidence="2" id="KW-0479">Metal-binding</keyword>
<dbReference type="PANTHER" id="PTHR24960:SF84">
    <property type="entry name" value="HYDROGENASE SUBUNIT"/>
    <property type="match status" value="1"/>
</dbReference>
<evidence type="ECO:0000259" key="5">
    <source>
        <dbReference type="PROSITE" id="PS51085"/>
    </source>
</evidence>
<sequence length="222" mass="24150">MPIVDFTIDGIRASAEKGTTILEAAKLYGINIPTVCYLEGLSPYGACRLCSVEASTDGGEEFEVVASCTYEIHREILVKTDTPRIRRIRRMLAELLVASAPNVKIAQDIAARIGISRVRFKMEDNRCILCGLCVRMCEEQMGGRALAFAGRGTNRKVSPPFSKKSETCFACGGCDSVCPGKIIPCQGVKTPGELCGRCLRPEDMPFCCPMGTFGCFCERSPL</sequence>
<evidence type="ECO:0008006" key="9">
    <source>
        <dbReference type="Google" id="ProtNLM"/>
    </source>
</evidence>
<evidence type="ECO:0000256" key="4">
    <source>
        <dbReference type="ARBA" id="ARBA00023014"/>
    </source>
</evidence>
<dbReference type="InterPro" id="IPR000283">
    <property type="entry name" value="NADH_UbQ_OxRdtase_75kDa_su_CS"/>
</dbReference>
<dbReference type="SUPFAM" id="SSF46548">
    <property type="entry name" value="alpha-helical ferredoxin"/>
    <property type="match status" value="1"/>
</dbReference>
<gene>
    <name evidence="7" type="ORF">E3J59_06955</name>
</gene>
<feature type="domain" description="4Fe-4S ferredoxin-type" evidence="6">
    <location>
        <begin position="118"/>
        <end position="137"/>
    </location>
</feature>
<dbReference type="Pfam" id="PF13510">
    <property type="entry name" value="Fer2_4"/>
    <property type="match status" value="1"/>
</dbReference>
<dbReference type="InterPro" id="IPR050157">
    <property type="entry name" value="PSI_iron-sulfur_center"/>
</dbReference>
<dbReference type="Gene3D" id="3.30.70.20">
    <property type="match status" value="1"/>
</dbReference>
<evidence type="ECO:0000313" key="8">
    <source>
        <dbReference type="Proteomes" id="UP000320679"/>
    </source>
</evidence>
<reference evidence="7 8" key="1">
    <citation type="submission" date="2019-03" db="EMBL/GenBank/DDBJ databases">
        <title>Metabolic potential of uncultured bacteria and archaea associated with petroleum seepage in deep-sea sediments.</title>
        <authorList>
            <person name="Dong X."/>
            <person name="Hubert C."/>
        </authorList>
    </citation>
    <scope>NUCLEOTIDE SEQUENCE [LARGE SCALE GENOMIC DNA]</scope>
    <source>
        <strain evidence="7">E29_bin78</strain>
    </source>
</reference>
<dbReference type="InterPro" id="IPR036010">
    <property type="entry name" value="2Fe-2S_ferredoxin-like_sf"/>
</dbReference>
<evidence type="ECO:0000256" key="2">
    <source>
        <dbReference type="ARBA" id="ARBA00022723"/>
    </source>
</evidence>
<dbReference type="GO" id="GO:0008137">
    <property type="term" value="F:NADH dehydrogenase (ubiquinone) activity"/>
    <property type="evidence" value="ECO:0007669"/>
    <property type="project" value="InterPro"/>
</dbReference>
<dbReference type="GO" id="GO:0042773">
    <property type="term" value="P:ATP synthesis coupled electron transport"/>
    <property type="evidence" value="ECO:0007669"/>
    <property type="project" value="InterPro"/>
</dbReference>
<dbReference type="InterPro" id="IPR017900">
    <property type="entry name" value="4Fe4S_Fe_S_CS"/>
</dbReference>
<keyword evidence="4" id="KW-0411">Iron-sulfur</keyword>
<evidence type="ECO:0000313" key="7">
    <source>
        <dbReference type="EMBL" id="TET43096.1"/>
    </source>
</evidence>
<accession>A0A523UKQ3</accession>
<dbReference type="InterPro" id="IPR017896">
    <property type="entry name" value="4Fe4S_Fe-S-bd"/>
</dbReference>
<dbReference type="PROSITE" id="PS51085">
    <property type="entry name" value="2FE2S_FER_2"/>
    <property type="match status" value="1"/>
</dbReference>
<evidence type="ECO:0000259" key="6">
    <source>
        <dbReference type="PROSITE" id="PS51379"/>
    </source>
</evidence>
<evidence type="ECO:0000256" key="3">
    <source>
        <dbReference type="ARBA" id="ARBA00023004"/>
    </source>
</evidence>
<organism evidence="7 8">
    <name type="scientific">Aerophobetes bacterium</name>
    <dbReference type="NCBI Taxonomy" id="2030807"/>
    <lineage>
        <taxon>Bacteria</taxon>
        <taxon>Candidatus Aerophobota</taxon>
    </lineage>
</organism>
<dbReference type="Proteomes" id="UP000320679">
    <property type="component" value="Unassembled WGS sequence"/>
</dbReference>
<keyword evidence="1" id="KW-0004">4Fe-4S</keyword>
<dbReference type="PROSITE" id="PS00641">
    <property type="entry name" value="COMPLEX1_75K_1"/>
    <property type="match status" value="1"/>
</dbReference>
<dbReference type="GO" id="GO:0051539">
    <property type="term" value="F:4 iron, 4 sulfur cluster binding"/>
    <property type="evidence" value="ECO:0007669"/>
    <property type="project" value="UniProtKB-KW"/>
</dbReference>
<proteinExistence type="predicted"/>
<feature type="domain" description="2Fe-2S ferredoxin-type" evidence="5">
    <location>
        <begin position="2"/>
        <end position="84"/>
    </location>
</feature>
<dbReference type="PANTHER" id="PTHR24960">
    <property type="entry name" value="PHOTOSYSTEM I IRON-SULFUR CENTER-RELATED"/>
    <property type="match status" value="1"/>
</dbReference>
<keyword evidence="3" id="KW-0408">Iron</keyword>
<dbReference type="PROSITE" id="PS00198">
    <property type="entry name" value="4FE4S_FER_1"/>
    <property type="match status" value="1"/>
</dbReference>
<dbReference type="SUPFAM" id="SSF54292">
    <property type="entry name" value="2Fe-2S ferredoxin-like"/>
    <property type="match status" value="1"/>
</dbReference>
<name>A0A523UKQ3_UNCAE</name>
<dbReference type="Gene3D" id="3.10.20.740">
    <property type="match status" value="1"/>
</dbReference>
<dbReference type="GO" id="GO:0016020">
    <property type="term" value="C:membrane"/>
    <property type="evidence" value="ECO:0007669"/>
    <property type="project" value="InterPro"/>
</dbReference>
<evidence type="ECO:0000256" key="1">
    <source>
        <dbReference type="ARBA" id="ARBA00022485"/>
    </source>
</evidence>
<dbReference type="AlphaFoldDB" id="A0A523UKQ3"/>
<feature type="domain" description="4Fe-4S ferredoxin-type" evidence="6">
    <location>
        <begin position="159"/>
        <end position="188"/>
    </location>
</feature>